<dbReference type="GO" id="GO:0003677">
    <property type="term" value="F:DNA binding"/>
    <property type="evidence" value="ECO:0007669"/>
    <property type="project" value="UniProtKB-KW"/>
</dbReference>
<feature type="domain" description="HTH lysR-type" evidence="5">
    <location>
        <begin position="10"/>
        <end position="67"/>
    </location>
</feature>
<evidence type="ECO:0000256" key="2">
    <source>
        <dbReference type="ARBA" id="ARBA00023015"/>
    </source>
</evidence>
<evidence type="ECO:0000313" key="6">
    <source>
        <dbReference type="EMBL" id="SDY50814.1"/>
    </source>
</evidence>
<evidence type="ECO:0000313" key="7">
    <source>
        <dbReference type="Proteomes" id="UP000199529"/>
    </source>
</evidence>
<evidence type="ECO:0000256" key="1">
    <source>
        <dbReference type="ARBA" id="ARBA00009437"/>
    </source>
</evidence>
<dbReference type="STRING" id="418495.SAMN05216215_102821"/>
<dbReference type="PROSITE" id="PS50931">
    <property type="entry name" value="HTH_LYSR"/>
    <property type="match status" value="1"/>
</dbReference>
<dbReference type="PANTHER" id="PTHR30419">
    <property type="entry name" value="HTH-TYPE TRANSCRIPTIONAL REGULATOR YBHD"/>
    <property type="match status" value="1"/>
</dbReference>
<gene>
    <name evidence="6" type="ORF">SAMN05216215_102821</name>
</gene>
<keyword evidence="2" id="KW-0805">Transcription regulation</keyword>
<name>A0A1H3KGU0_9PSEU</name>
<dbReference type="Pfam" id="PF00126">
    <property type="entry name" value="HTH_1"/>
    <property type="match status" value="1"/>
</dbReference>
<proteinExistence type="inferred from homology"/>
<dbReference type="RefSeq" id="WP_218157473.1">
    <property type="nucleotide sequence ID" value="NZ_FNOK01000028.1"/>
</dbReference>
<dbReference type="Gene3D" id="3.40.190.290">
    <property type="match status" value="1"/>
</dbReference>
<dbReference type="Proteomes" id="UP000199529">
    <property type="component" value="Unassembled WGS sequence"/>
</dbReference>
<dbReference type="GO" id="GO:0005829">
    <property type="term" value="C:cytosol"/>
    <property type="evidence" value="ECO:0007669"/>
    <property type="project" value="TreeGrafter"/>
</dbReference>
<evidence type="ECO:0000256" key="3">
    <source>
        <dbReference type="ARBA" id="ARBA00023125"/>
    </source>
</evidence>
<comment type="similarity">
    <text evidence="1">Belongs to the LysR transcriptional regulatory family.</text>
</comment>
<dbReference type="EMBL" id="FNOK01000028">
    <property type="protein sequence ID" value="SDY50814.1"/>
    <property type="molecule type" value="Genomic_DNA"/>
</dbReference>
<dbReference type="CDD" id="cd05466">
    <property type="entry name" value="PBP2_LTTR_substrate"/>
    <property type="match status" value="1"/>
</dbReference>
<dbReference type="PANTHER" id="PTHR30419:SF28">
    <property type="entry name" value="HTH-TYPE TRANSCRIPTIONAL REGULATOR BSDA"/>
    <property type="match status" value="1"/>
</dbReference>
<dbReference type="Pfam" id="PF03466">
    <property type="entry name" value="LysR_substrate"/>
    <property type="match status" value="1"/>
</dbReference>
<protein>
    <submittedName>
        <fullName evidence="6">DNA-binding transcriptional regulator, LysR family</fullName>
    </submittedName>
</protein>
<dbReference type="GO" id="GO:0003700">
    <property type="term" value="F:DNA-binding transcription factor activity"/>
    <property type="evidence" value="ECO:0007669"/>
    <property type="project" value="InterPro"/>
</dbReference>
<dbReference type="Gene3D" id="1.10.10.10">
    <property type="entry name" value="Winged helix-like DNA-binding domain superfamily/Winged helix DNA-binding domain"/>
    <property type="match status" value="1"/>
</dbReference>
<dbReference type="SUPFAM" id="SSF53850">
    <property type="entry name" value="Periplasmic binding protein-like II"/>
    <property type="match status" value="1"/>
</dbReference>
<dbReference type="SUPFAM" id="SSF46785">
    <property type="entry name" value="Winged helix' DNA-binding domain"/>
    <property type="match status" value="1"/>
</dbReference>
<accession>A0A1H3KGU0</accession>
<reference evidence="7" key="1">
    <citation type="submission" date="2016-10" db="EMBL/GenBank/DDBJ databases">
        <authorList>
            <person name="Varghese N."/>
            <person name="Submissions S."/>
        </authorList>
    </citation>
    <scope>NUCLEOTIDE SEQUENCE [LARGE SCALE GENOMIC DNA]</scope>
    <source>
        <strain evidence="7">CGMCC 4.3530</strain>
    </source>
</reference>
<keyword evidence="7" id="KW-1185">Reference proteome</keyword>
<dbReference type="InterPro" id="IPR005119">
    <property type="entry name" value="LysR_subst-bd"/>
</dbReference>
<dbReference type="InterPro" id="IPR036390">
    <property type="entry name" value="WH_DNA-bd_sf"/>
</dbReference>
<keyword evidence="3 6" id="KW-0238">DNA-binding</keyword>
<dbReference type="InterPro" id="IPR050950">
    <property type="entry name" value="HTH-type_LysR_regulators"/>
</dbReference>
<dbReference type="AlphaFoldDB" id="A0A1H3KGU0"/>
<organism evidence="6 7">
    <name type="scientific">Saccharopolyspora shandongensis</name>
    <dbReference type="NCBI Taxonomy" id="418495"/>
    <lineage>
        <taxon>Bacteria</taxon>
        <taxon>Bacillati</taxon>
        <taxon>Actinomycetota</taxon>
        <taxon>Actinomycetes</taxon>
        <taxon>Pseudonocardiales</taxon>
        <taxon>Pseudonocardiaceae</taxon>
        <taxon>Saccharopolyspora</taxon>
    </lineage>
</organism>
<keyword evidence="4" id="KW-0804">Transcription</keyword>
<dbReference type="InterPro" id="IPR000847">
    <property type="entry name" value="LysR_HTH_N"/>
</dbReference>
<sequence length="302" mass="32682">MKMKPNAAFPTLRQLELFRALAGSDGIANAGAKLGMTPSATSHALRALEDALGTDVIDRNAPGIELTYAGQQILPHVRDVLAALQLIQTTANASAGLRAGLLRIGSFGASSSLTLLPPMLTAFRARYPGIDVLVTEKTDPEIEQELIERRIEIGFVTLPKPQFDTLPLDVDEMVAVVPAGHELADTDPISLRELARYPLILTHAGSQELIGHMFAQARIQPTVTHELQQLISILEFVAQGHGVSIVASLALPDQHDGVVYRRIRPRASRQVGLACLNERRLSPAAAALWELVRNRAARGRES</sequence>
<evidence type="ECO:0000256" key="4">
    <source>
        <dbReference type="ARBA" id="ARBA00023163"/>
    </source>
</evidence>
<dbReference type="InterPro" id="IPR036388">
    <property type="entry name" value="WH-like_DNA-bd_sf"/>
</dbReference>
<evidence type="ECO:0000259" key="5">
    <source>
        <dbReference type="PROSITE" id="PS50931"/>
    </source>
</evidence>